<comment type="caution">
    <text evidence="8">Lacks conserved residue(s) required for the propagation of feature annotation.</text>
</comment>
<dbReference type="InterPro" id="IPR014729">
    <property type="entry name" value="Rossmann-like_a/b/a_fold"/>
</dbReference>
<dbReference type="InterPro" id="IPR001278">
    <property type="entry name" value="Arg-tRNA-ligase"/>
</dbReference>
<organism evidence="12 13">
    <name type="scientific">Helcococcus bovis</name>
    <dbReference type="NCBI Taxonomy" id="3153252"/>
    <lineage>
        <taxon>Bacteria</taxon>
        <taxon>Bacillati</taxon>
        <taxon>Bacillota</taxon>
        <taxon>Tissierellia</taxon>
        <taxon>Tissierellales</taxon>
        <taxon>Peptoniphilaceae</taxon>
        <taxon>Helcococcus</taxon>
    </lineage>
</organism>
<dbReference type="Pfam" id="PF00750">
    <property type="entry name" value="tRNA-synt_1d"/>
    <property type="match status" value="1"/>
</dbReference>
<dbReference type="PRINTS" id="PR01038">
    <property type="entry name" value="TRNASYNTHARG"/>
</dbReference>
<evidence type="ECO:0000313" key="12">
    <source>
        <dbReference type="EMBL" id="MFM1524311.1"/>
    </source>
</evidence>
<dbReference type="EC" id="6.1.1.19" evidence="8"/>
<comment type="subunit">
    <text evidence="8">Monomer.</text>
</comment>
<evidence type="ECO:0000256" key="2">
    <source>
        <dbReference type="ARBA" id="ARBA00022598"/>
    </source>
</evidence>
<evidence type="ECO:0000256" key="9">
    <source>
        <dbReference type="RuleBase" id="RU363038"/>
    </source>
</evidence>
<reference evidence="12 13" key="1">
    <citation type="journal article" date="2024" name="Front. Microbiol.">
        <title>Pangenomic and biochemical analyses of Helcococcus ovis reveal widespread tetracycline resistance and a novel bacterial species, Helcococcus bovis.</title>
        <authorList>
            <person name="Cunha F."/>
            <person name="Zhai Y."/>
            <person name="Casaro S."/>
            <person name="Jones K.L."/>
            <person name="Hernandez M."/>
            <person name="Bisinotto R.S."/>
            <person name="Kariyawasam S."/>
            <person name="Brown M.B."/>
            <person name="Phillips A."/>
            <person name="Jeong K.C."/>
            <person name="Galvao K.N."/>
        </authorList>
    </citation>
    <scope>NUCLEOTIDE SEQUENCE [LARGE SCALE GENOMIC DNA]</scope>
    <source>
        <strain evidence="12 13">KG197</strain>
    </source>
</reference>
<dbReference type="GO" id="GO:0004814">
    <property type="term" value="F:arginine-tRNA ligase activity"/>
    <property type="evidence" value="ECO:0007669"/>
    <property type="project" value="UniProtKB-EC"/>
</dbReference>
<keyword evidence="4 8" id="KW-0067">ATP-binding</keyword>
<feature type="domain" description="Arginyl tRNA synthetase N-terminal" evidence="11">
    <location>
        <begin position="1"/>
        <end position="83"/>
    </location>
</feature>
<dbReference type="CDD" id="cd00671">
    <property type="entry name" value="ArgRS_core"/>
    <property type="match status" value="1"/>
</dbReference>
<evidence type="ECO:0000256" key="3">
    <source>
        <dbReference type="ARBA" id="ARBA00022741"/>
    </source>
</evidence>
<dbReference type="SUPFAM" id="SSF55190">
    <property type="entry name" value="Arginyl-tRNA synthetase (ArgRS), N-terminal 'additional' domain"/>
    <property type="match status" value="1"/>
</dbReference>
<dbReference type="Gene3D" id="1.10.730.10">
    <property type="entry name" value="Isoleucyl-tRNA Synthetase, Domain 1"/>
    <property type="match status" value="1"/>
</dbReference>
<keyword evidence="3 8" id="KW-0547">Nucleotide-binding</keyword>
<dbReference type="Pfam" id="PF05746">
    <property type="entry name" value="DALR_1"/>
    <property type="match status" value="1"/>
</dbReference>
<comment type="subcellular location">
    <subcellularLocation>
        <location evidence="8">Cytoplasm</location>
    </subcellularLocation>
</comment>
<sequence length="563" mass="64679">MDYKKEISEILNSLELCVSLDDIYLSIETPPNKEMGDFAFPCFRLAKTLRKAPTQISVELAEKISSELFSEVRPVGPYINFFVNQSKFNETVLKEVFDKKEMYGSSNIGNGKNIVIDYSSTNIAKPFHIGHIRSTVIGDSIKRIYRFLGYHVDAINYLGDYGTQFGVLLSAYRKWGDKETINSNPIKELLKLYVKYTEEAEAKPELMDEARAWFKKLEDGDEFAVETWTWFKEISLKEFNRVYDLLEISFDSYNGEFYHAQFVDDVIKEMKEKNLLTESEGATVIEMGEDTPPAIVLKRDGSSTYITRDVATARHRKKIYNFDKNIYVVATQQNLHFKTLKDVLAKMGYEWSEDCEHVQFGMVSLKDGTLSTRKGKVVFLEDVLNKAIDKTKEIIEERNPNLENKEVIAREIGIGAVKFQELFNTRIKDYVFDWDQVLNFEGETGPYVQYAHARANQILEKLGLELSENVDFSLLTEPQEVALIKSIYDVPNVILTARDKLEPSVITRHVTEIAQNFNSFYNSIHILNSEDEVKKTRALLVYATKICISNLLDLLGIHAPNKM</sequence>
<dbReference type="Pfam" id="PF03485">
    <property type="entry name" value="Arg_tRNA_synt_N"/>
    <property type="match status" value="1"/>
</dbReference>
<dbReference type="Gene3D" id="3.30.1360.70">
    <property type="entry name" value="Arginyl tRNA synthetase N-terminal domain"/>
    <property type="match status" value="1"/>
</dbReference>
<dbReference type="SMART" id="SM00836">
    <property type="entry name" value="DALR_1"/>
    <property type="match status" value="1"/>
</dbReference>
<accession>A0ABW9F4D7</accession>
<evidence type="ECO:0000256" key="7">
    <source>
        <dbReference type="ARBA" id="ARBA00049339"/>
    </source>
</evidence>
<proteinExistence type="inferred from homology"/>
<keyword evidence="6 8" id="KW-0030">Aminoacyl-tRNA synthetase</keyword>
<dbReference type="InterPro" id="IPR009080">
    <property type="entry name" value="tRNAsynth_Ia_anticodon-bd"/>
</dbReference>
<name>A0ABW9F4D7_9FIRM</name>
<keyword evidence="2 8" id="KW-0436">Ligase</keyword>
<evidence type="ECO:0000313" key="13">
    <source>
        <dbReference type="Proteomes" id="UP001629536"/>
    </source>
</evidence>
<dbReference type="Gene3D" id="3.40.50.620">
    <property type="entry name" value="HUPs"/>
    <property type="match status" value="1"/>
</dbReference>
<comment type="catalytic activity">
    <reaction evidence="7 8">
        <text>tRNA(Arg) + L-arginine + ATP = L-arginyl-tRNA(Arg) + AMP + diphosphate</text>
        <dbReference type="Rhea" id="RHEA:20301"/>
        <dbReference type="Rhea" id="RHEA-COMP:9658"/>
        <dbReference type="Rhea" id="RHEA-COMP:9673"/>
        <dbReference type="ChEBI" id="CHEBI:30616"/>
        <dbReference type="ChEBI" id="CHEBI:32682"/>
        <dbReference type="ChEBI" id="CHEBI:33019"/>
        <dbReference type="ChEBI" id="CHEBI:78442"/>
        <dbReference type="ChEBI" id="CHEBI:78513"/>
        <dbReference type="ChEBI" id="CHEBI:456215"/>
        <dbReference type="EC" id="6.1.1.19"/>
    </reaction>
</comment>
<evidence type="ECO:0000256" key="6">
    <source>
        <dbReference type="ARBA" id="ARBA00023146"/>
    </source>
</evidence>
<dbReference type="InterPro" id="IPR036695">
    <property type="entry name" value="Arg-tRNA-synth_N_sf"/>
</dbReference>
<gene>
    <name evidence="8 12" type="primary">argS</name>
    <name evidence="12" type="ORF">ABGF40_01325</name>
</gene>
<keyword evidence="5 8" id="KW-0648">Protein biosynthesis</keyword>
<protein>
    <recommendedName>
        <fullName evidence="8">Arginine--tRNA ligase</fullName>
        <ecNumber evidence="8">6.1.1.19</ecNumber>
    </recommendedName>
    <alternativeName>
        <fullName evidence="8">Arginyl-tRNA synthetase</fullName>
        <shortName evidence="8">ArgRS</shortName>
    </alternativeName>
</protein>
<comment type="caution">
    <text evidence="12">The sequence shown here is derived from an EMBL/GenBank/DDBJ whole genome shotgun (WGS) entry which is preliminary data.</text>
</comment>
<evidence type="ECO:0000256" key="1">
    <source>
        <dbReference type="ARBA" id="ARBA00005594"/>
    </source>
</evidence>
<keyword evidence="13" id="KW-1185">Reference proteome</keyword>
<evidence type="ECO:0000259" key="11">
    <source>
        <dbReference type="SMART" id="SM01016"/>
    </source>
</evidence>
<dbReference type="Proteomes" id="UP001629536">
    <property type="component" value="Unassembled WGS sequence"/>
</dbReference>
<dbReference type="InterPro" id="IPR035684">
    <property type="entry name" value="ArgRS_core"/>
</dbReference>
<comment type="similarity">
    <text evidence="1 8 9">Belongs to the class-I aminoacyl-tRNA synthetase family.</text>
</comment>
<dbReference type="SUPFAM" id="SSF52374">
    <property type="entry name" value="Nucleotidylyl transferase"/>
    <property type="match status" value="1"/>
</dbReference>
<dbReference type="PANTHER" id="PTHR11956:SF5">
    <property type="entry name" value="ARGININE--TRNA LIGASE, CYTOPLASMIC"/>
    <property type="match status" value="1"/>
</dbReference>
<keyword evidence="8" id="KW-0963">Cytoplasm</keyword>
<dbReference type="HAMAP" id="MF_00123">
    <property type="entry name" value="Arg_tRNA_synth"/>
    <property type="match status" value="1"/>
</dbReference>
<dbReference type="InterPro" id="IPR005148">
    <property type="entry name" value="Arg-tRNA-synth_N"/>
</dbReference>
<dbReference type="SMART" id="SM01016">
    <property type="entry name" value="Arg_tRNA_synt_N"/>
    <property type="match status" value="1"/>
</dbReference>
<evidence type="ECO:0000256" key="4">
    <source>
        <dbReference type="ARBA" id="ARBA00022840"/>
    </source>
</evidence>
<evidence type="ECO:0000256" key="8">
    <source>
        <dbReference type="HAMAP-Rule" id="MF_00123"/>
    </source>
</evidence>
<dbReference type="PANTHER" id="PTHR11956">
    <property type="entry name" value="ARGINYL-TRNA SYNTHETASE"/>
    <property type="match status" value="1"/>
</dbReference>
<dbReference type="CDD" id="cd07956">
    <property type="entry name" value="Anticodon_Ia_Arg"/>
    <property type="match status" value="1"/>
</dbReference>
<dbReference type="EMBL" id="JBFNFH010000002">
    <property type="protein sequence ID" value="MFM1524311.1"/>
    <property type="molecule type" value="Genomic_DNA"/>
</dbReference>
<dbReference type="RefSeq" id="WP_408105033.1">
    <property type="nucleotide sequence ID" value="NZ_JBFNFH010000002.1"/>
</dbReference>
<dbReference type="InterPro" id="IPR008909">
    <property type="entry name" value="DALR_anticod-bd"/>
</dbReference>
<evidence type="ECO:0000259" key="10">
    <source>
        <dbReference type="SMART" id="SM00836"/>
    </source>
</evidence>
<feature type="domain" description="DALR anticodon binding" evidence="10">
    <location>
        <begin position="448"/>
        <end position="563"/>
    </location>
</feature>
<dbReference type="SUPFAM" id="SSF47323">
    <property type="entry name" value="Anticodon-binding domain of a subclass of class I aminoacyl-tRNA synthetases"/>
    <property type="match status" value="1"/>
</dbReference>
<dbReference type="NCBIfam" id="TIGR00456">
    <property type="entry name" value="argS"/>
    <property type="match status" value="1"/>
</dbReference>
<evidence type="ECO:0000256" key="5">
    <source>
        <dbReference type="ARBA" id="ARBA00022917"/>
    </source>
</evidence>